<dbReference type="SMART" id="SM00388">
    <property type="entry name" value="HisKA"/>
    <property type="match status" value="1"/>
</dbReference>
<evidence type="ECO:0000259" key="17">
    <source>
        <dbReference type="PROSITE" id="PS50885"/>
    </source>
</evidence>
<dbReference type="GO" id="GO:0009927">
    <property type="term" value="F:histidine phosphotransfer kinase activity"/>
    <property type="evidence" value="ECO:0007669"/>
    <property type="project" value="TreeGrafter"/>
</dbReference>
<dbReference type="SUPFAM" id="SSF52172">
    <property type="entry name" value="CheY-like"/>
    <property type="match status" value="3"/>
</dbReference>
<dbReference type="PANTHER" id="PTHR43047:SF72">
    <property type="entry name" value="OSMOSENSING HISTIDINE PROTEIN KINASE SLN1"/>
    <property type="match status" value="1"/>
</dbReference>
<dbReference type="Gene3D" id="3.30.450.20">
    <property type="entry name" value="PAS domain"/>
    <property type="match status" value="2"/>
</dbReference>
<evidence type="ECO:0000256" key="11">
    <source>
        <dbReference type="PROSITE-ProRule" id="PRU00169"/>
    </source>
</evidence>
<dbReference type="Gene3D" id="6.10.340.10">
    <property type="match status" value="1"/>
</dbReference>
<dbReference type="SUPFAM" id="SSF47384">
    <property type="entry name" value="Homodimeric domain of signal transducing histidine kinase"/>
    <property type="match status" value="1"/>
</dbReference>
<proteinExistence type="predicted"/>
<keyword evidence="8 18" id="KW-0418">Kinase</keyword>
<evidence type="ECO:0000256" key="12">
    <source>
        <dbReference type="SAM" id="Coils"/>
    </source>
</evidence>
<evidence type="ECO:0000256" key="8">
    <source>
        <dbReference type="ARBA" id="ARBA00022777"/>
    </source>
</evidence>
<name>A0L9H0_MAGMM</name>
<dbReference type="GO" id="GO:0005886">
    <property type="term" value="C:plasma membrane"/>
    <property type="evidence" value="ECO:0007669"/>
    <property type="project" value="UniProtKB-SubCell"/>
</dbReference>
<evidence type="ECO:0000256" key="14">
    <source>
        <dbReference type="SAM" id="Phobius"/>
    </source>
</evidence>
<feature type="modified residue" description="4-aspartylphosphate" evidence="11">
    <location>
        <position position="1026"/>
    </location>
</feature>
<feature type="modified residue" description="4-aspartylphosphate" evidence="11">
    <location>
        <position position="1290"/>
    </location>
</feature>
<evidence type="ECO:0000256" key="1">
    <source>
        <dbReference type="ARBA" id="ARBA00000085"/>
    </source>
</evidence>
<dbReference type="Pfam" id="PF00072">
    <property type="entry name" value="Response_reg"/>
    <property type="match status" value="3"/>
</dbReference>
<evidence type="ECO:0000313" key="18">
    <source>
        <dbReference type="EMBL" id="ABK44613.1"/>
    </source>
</evidence>
<dbReference type="PANTHER" id="PTHR43047">
    <property type="entry name" value="TWO-COMPONENT HISTIDINE PROTEIN KINASE"/>
    <property type="match status" value="1"/>
</dbReference>
<dbReference type="InterPro" id="IPR048760">
    <property type="entry name" value="VP0354-like_sensor_dom"/>
</dbReference>
<evidence type="ECO:0000256" key="2">
    <source>
        <dbReference type="ARBA" id="ARBA00004651"/>
    </source>
</evidence>
<keyword evidence="6 18" id="KW-0808">Transferase</keyword>
<dbReference type="SMART" id="SM00387">
    <property type="entry name" value="HATPase_c"/>
    <property type="match status" value="1"/>
</dbReference>
<feature type="compositionally biased region" description="Polar residues" evidence="13">
    <location>
        <begin position="944"/>
        <end position="956"/>
    </location>
</feature>
<dbReference type="GO" id="GO:0000155">
    <property type="term" value="F:phosphorelay sensor kinase activity"/>
    <property type="evidence" value="ECO:0007669"/>
    <property type="project" value="InterPro"/>
</dbReference>
<dbReference type="RefSeq" id="WP_011713741.1">
    <property type="nucleotide sequence ID" value="NC_008576.1"/>
</dbReference>
<comment type="catalytic activity">
    <reaction evidence="1">
        <text>ATP + protein L-histidine = ADP + protein N-phospho-L-histidine.</text>
        <dbReference type="EC" id="2.7.13.3"/>
    </reaction>
</comment>
<feature type="domain" description="Histidine kinase" evidence="15">
    <location>
        <begin position="714"/>
        <end position="934"/>
    </location>
</feature>
<dbReference type="SUPFAM" id="SSF55874">
    <property type="entry name" value="ATPase domain of HSP90 chaperone/DNA topoisomerase II/histidine kinase"/>
    <property type="match status" value="1"/>
</dbReference>
<dbReference type="eggNOG" id="COG0745">
    <property type="taxonomic scope" value="Bacteria"/>
</dbReference>
<dbReference type="Gene3D" id="1.10.287.130">
    <property type="match status" value="1"/>
</dbReference>
<dbReference type="InterPro" id="IPR036890">
    <property type="entry name" value="HATPase_C_sf"/>
</dbReference>
<dbReference type="PROSITE" id="PS50885">
    <property type="entry name" value="HAMP"/>
    <property type="match status" value="1"/>
</dbReference>
<feature type="coiled-coil region" evidence="12">
    <location>
        <begin position="626"/>
        <end position="704"/>
    </location>
</feature>
<dbReference type="CDD" id="cd18773">
    <property type="entry name" value="PDC1_HK_sensor"/>
    <property type="match status" value="1"/>
</dbReference>
<dbReference type="PROSITE" id="PS50109">
    <property type="entry name" value="HIS_KIN"/>
    <property type="match status" value="1"/>
</dbReference>
<keyword evidence="14" id="KW-0472">Membrane</keyword>
<evidence type="ECO:0000256" key="9">
    <source>
        <dbReference type="ARBA" id="ARBA00022989"/>
    </source>
</evidence>
<keyword evidence="9 14" id="KW-1133">Transmembrane helix</keyword>
<keyword evidence="19" id="KW-1185">Reference proteome</keyword>
<comment type="subcellular location">
    <subcellularLocation>
        <location evidence="2">Cell membrane</location>
        <topology evidence="2">Multi-pass membrane protein</topology>
    </subcellularLocation>
</comment>
<keyword evidence="12" id="KW-0175">Coiled coil</keyword>
<reference evidence="18 19" key="2">
    <citation type="journal article" date="2012" name="Int. J. Syst. Evol. Microbiol.">
        <title>Magnetococcus marinus gen. nov., sp. nov., a marine, magnetotactic bacterium that represents a novel lineage (Magnetococcaceae fam. nov.; Magnetococcales ord. nov.) at the base of the Alphaproteobacteria.</title>
        <authorList>
            <person name="Bazylinski D.A."/>
            <person name="Williams T.J."/>
            <person name="Lefevre C.T."/>
            <person name="Berg R.J."/>
            <person name="Zhang C.L."/>
            <person name="Bowser S.S."/>
            <person name="Dean A.J."/>
            <person name="Beveridge T.J."/>
        </authorList>
    </citation>
    <scope>NUCLEOTIDE SEQUENCE [LARGE SCALE GENOMIC DNA]</scope>
    <source>
        <strain evidence="19">ATCC BAA-1437 / JCM 17883 / MC-1</strain>
    </source>
</reference>
<dbReference type="Gene3D" id="3.30.565.10">
    <property type="entry name" value="Histidine kinase-like ATPase, C-terminal domain"/>
    <property type="match status" value="1"/>
</dbReference>
<evidence type="ECO:0000256" key="3">
    <source>
        <dbReference type="ARBA" id="ARBA00012438"/>
    </source>
</evidence>
<evidence type="ECO:0000256" key="7">
    <source>
        <dbReference type="ARBA" id="ARBA00022692"/>
    </source>
</evidence>
<dbReference type="CDD" id="cd17546">
    <property type="entry name" value="REC_hyHK_CKI1_RcsC-like"/>
    <property type="match status" value="1"/>
</dbReference>
<feature type="modified residue" description="4-aspartylphosphate" evidence="11">
    <location>
        <position position="1148"/>
    </location>
</feature>
<feature type="domain" description="HAMP" evidence="17">
    <location>
        <begin position="355"/>
        <end position="408"/>
    </location>
</feature>
<feature type="transmembrane region" description="Helical" evidence="14">
    <location>
        <begin position="331"/>
        <end position="354"/>
    </location>
</feature>
<dbReference type="CDD" id="cd00156">
    <property type="entry name" value="REC"/>
    <property type="match status" value="1"/>
</dbReference>
<dbReference type="eggNOG" id="COG2770">
    <property type="taxonomic scope" value="Bacteria"/>
</dbReference>
<dbReference type="Pfam" id="PF13185">
    <property type="entry name" value="GAF_2"/>
    <property type="match status" value="1"/>
</dbReference>
<dbReference type="InterPro" id="IPR003660">
    <property type="entry name" value="HAMP_dom"/>
</dbReference>
<dbReference type="STRING" id="156889.Mmc1_2112"/>
<dbReference type="InterPro" id="IPR003661">
    <property type="entry name" value="HisK_dim/P_dom"/>
</dbReference>
<organism evidence="18 19">
    <name type="scientific">Magnetococcus marinus (strain ATCC BAA-1437 / JCM 17883 / MC-1)</name>
    <dbReference type="NCBI Taxonomy" id="156889"/>
    <lineage>
        <taxon>Bacteria</taxon>
        <taxon>Pseudomonadati</taxon>
        <taxon>Pseudomonadota</taxon>
        <taxon>Magnetococcia</taxon>
        <taxon>Magnetococcales</taxon>
        <taxon>Magnetococcaceae</taxon>
        <taxon>Magnetococcus</taxon>
    </lineage>
</organism>
<dbReference type="SUPFAM" id="SSF55781">
    <property type="entry name" value="GAF domain-like"/>
    <property type="match status" value="1"/>
</dbReference>
<dbReference type="InterPro" id="IPR005467">
    <property type="entry name" value="His_kinase_dom"/>
</dbReference>
<evidence type="ECO:0000256" key="6">
    <source>
        <dbReference type="ARBA" id="ARBA00022679"/>
    </source>
</evidence>
<evidence type="ECO:0000259" key="15">
    <source>
        <dbReference type="PROSITE" id="PS50109"/>
    </source>
</evidence>
<dbReference type="Pfam" id="PF21623">
    <property type="entry name" value="HK_sensor_dom_bact"/>
    <property type="match status" value="1"/>
</dbReference>
<feature type="domain" description="Response regulatory" evidence="16">
    <location>
        <begin position="1241"/>
        <end position="1357"/>
    </location>
</feature>
<dbReference type="Pfam" id="PF00512">
    <property type="entry name" value="HisKA"/>
    <property type="match status" value="1"/>
</dbReference>
<dbReference type="EMBL" id="CP000471">
    <property type="protein sequence ID" value="ABK44613.1"/>
    <property type="molecule type" value="Genomic_DNA"/>
</dbReference>
<dbReference type="CDD" id="cd06225">
    <property type="entry name" value="HAMP"/>
    <property type="match status" value="1"/>
</dbReference>
<dbReference type="EC" id="2.7.13.3" evidence="3"/>
<dbReference type="FunFam" id="3.30.565.10:FF:000010">
    <property type="entry name" value="Sensor histidine kinase RcsC"/>
    <property type="match status" value="1"/>
</dbReference>
<dbReference type="InterPro" id="IPR004358">
    <property type="entry name" value="Sig_transdc_His_kin-like_C"/>
</dbReference>
<accession>A0L9H0</accession>
<dbReference type="InterPro" id="IPR029016">
    <property type="entry name" value="GAF-like_dom_sf"/>
</dbReference>
<dbReference type="Proteomes" id="UP000002586">
    <property type="component" value="Chromosome"/>
</dbReference>
<dbReference type="HOGENOM" id="CLU_000445_127_1_5"/>
<evidence type="ECO:0000256" key="4">
    <source>
        <dbReference type="ARBA" id="ARBA00022475"/>
    </source>
</evidence>
<feature type="transmembrane region" description="Helical" evidence="14">
    <location>
        <begin position="20"/>
        <end position="44"/>
    </location>
</feature>
<dbReference type="Gene3D" id="3.40.50.2300">
    <property type="match status" value="3"/>
</dbReference>
<dbReference type="Pfam" id="PF02518">
    <property type="entry name" value="HATPase_c"/>
    <property type="match status" value="1"/>
</dbReference>
<dbReference type="OrthoDB" id="9801651at2"/>
<evidence type="ECO:0000256" key="13">
    <source>
        <dbReference type="SAM" id="MobiDB-lite"/>
    </source>
</evidence>
<evidence type="ECO:0000256" key="10">
    <source>
        <dbReference type="ARBA" id="ARBA00023012"/>
    </source>
</evidence>
<sequence>MRSLSFHLPTPFSLFSRLGVGAKFTLLFYMVVLLSLAAVGFYGYSHASKAYREKAQTVVANQASALSQSIANYLSGVPKDLHFVSNYYALNRYLYWNDLGVADKTLLWKNATIDTFRALLEARNDYLAIDFLDNQGVEQIHVHSTEATNEQALATTPLIPNREQSDYFTATHALPKDGLYVSALTLNKVNDKIEKPVVPVIRFAQPVYGKNGVKYGVMVIHVLANAFLDFIHHANMDAYRRYYLVSPEGYYLYHPEAGKSWGHLLNHSAGCASEHPQLLAKIKDLERGSIDWFEHLVSFQRIYPDPHDRTKYWFLLGFIDSKEALVQRSNFVTIFFIILALTLLAVVGAIRYSIGSIITPMLAMTEQLEQLGQGKVTVTPIHYPHADEMGRMIDSTQRLMQSMQALTDQANAIALGNYAQRVKILSQYDVLGNAINNMSFALQLNEQQQRQREWHNENLNRLTHDLSGDLTPETLAQQAITLIGEAIQAGRGGLYIYDDQTQPHKPLLLVGRYMFTQHDEGQQRFSMNEGTVGQAAAQKKPILLECLTPPADQLSSGVANFSARNSYTLPLLYEDRLQGVLEVATLNPLNTQHRQFLDAACQIIAATLFTSLQRERIANLLVLSKAATQRAEAQSHQLQLANAQLEEQQQQLQQQTEELQQSNTQMEHQQQLLQQQAEELRINNEALQHSQHELNQRAIQLEEASQFKSDFLANMSHELRTPLNAIILISNLMSRDETGRLDQESIERTRVIYNAGNDLLRLINDILDLSKVEAGRMEVHLETVHSQELVEELEPLFRDSAQEKKIELRFDDQLQGCFTSDHQKVVQILRNLLSNAIKFTAQGSVILRLAKSDHPQYPIRLSVTDTGIGISKDKMPYIFEAFRQMDGSISRQYGGTGLGLAITHRFATLLKGEVELHSEEGKGSQFTLLLPLAHPHENTEHGQTEPNAPLSETNGPTAEPTLMPPLPSRFLLKGRPKILVIDDDLLFVENISYINQAQGLDTLSAHDGREGLRVAKSHHPVGIILDLGLPDMRGEEVLEQLKRSPELRHIPVYIISAKDKQRALVDQGAIGFLQKPVNDAQIATAQRTLLQHVSANYHTLLILEGPALQQDLIAEKAMNAGMQQLVVQKPEEVLAKTAGHPFDLFLTDYDIEGMTCVELCQQVRQHQPELPIIIYSSRSLNEQQLSELHDVTEHIIQQAPKASDRVLRSIERFLTSTTQKRSRAGITKVNPFGQNRLEGHTILAVDDDPRNLFVLTASLEQNGAEVHKALNGLKALEILKQHSVDLILMDIMMPEMNGYEAIHEIRANPSYCEIPIIALTAKALKEDKQKCLDAGANDYLSKPVDYEILINMVQTWIKRTV</sequence>
<dbReference type="InterPro" id="IPR036097">
    <property type="entry name" value="HisK_dim/P_sf"/>
</dbReference>
<reference evidence="19" key="1">
    <citation type="journal article" date="2009" name="Appl. Environ. Microbiol.">
        <title>Complete genome sequence of the chemolithoautotrophic marine magnetotactic coccus strain MC-1.</title>
        <authorList>
            <person name="Schubbe S."/>
            <person name="Williams T.J."/>
            <person name="Xie G."/>
            <person name="Kiss H.E."/>
            <person name="Brettin T.S."/>
            <person name="Martinez D."/>
            <person name="Ross C.A."/>
            <person name="Schuler D."/>
            <person name="Cox B.L."/>
            <person name="Nealson K.H."/>
            <person name="Bazylinski D.A."/>
        </authorList>
    </citation>
    <scope>NUCLEOTIDE SEQUENCE [LARGE SCALE GENOMIC DNA]</scope>
    <source>
        <strain evidence="19">ATCC BAA-1437 / JCM 17883 / MC-1</strain>
    </source>
</reference>
<evidence type="ECO:0000313" key="19">
    <source>
        <dbReference type="Proteomes" id="UP000002586"/>
    </source>
</evidence>
<gene>
    <name evidence="18" type="ordered locus">Mmc1_2112</name>
</gene>
<dbReference type="PROSITE" id="PS50110">
    <property type="entry name" value="RESPONSE_REGULATORY"/>
    <property type="match status" value="3"/>
</dbReference>
<dbReference type="InterPro" id="IPR003018">
    <property type="entry name" value="GAF"/>
</dbReference>
<keyword evidence="7 14" id="KW-0812">Transmembrane</keyword>
<protein>
    <recommendedName>
        <fullName evidence="3">histidine kinase</fullName>
        <ecNumber evidence="3">2.7.13.3</ecNumber>
    </recommendedName>
</protein>
<feature type="domain" description="Response regulatory" evidence="16">
    <location>
        <begin position="1099"/>
        <end position="1214"/>
    </location>
</feature>
<keyword evidence="10" id="KW-0902">Two-component regulatory system</keyword>
<dbReference type="KEGG" id="mgm:Mmc1_2112"/>
<dbReference type="Gene3D" id="3.30.450.40">
    <property type="match status" value="1"/>
</dbReference>
<dbReference type="CDD" id="cd00082">
    <property type="entry name" value="HisKA"/>
    <property type="match status" value="1"/>
</dbReference>
<keyword evidence="4" id="KW-1003">Cell membrane</keyword>
<dbReference type="SMART" id="SM00448">
    <property type="entry name" value="REC"/>
    <property type="match status" value="3"/>
</dbReference>
<dbReference type="InterPro" id="IPR011006">
    <property type="entry name" value="CheY-like_superfamily"/>
</dbReference>
<feature type="region of interest" description="Disordered" evidence="13">
    <location>
        <begin position="936"/>
        <end position="956"/>
    </location>
</feature>
<dbReference type="eggNOG" id="COG5002">
    <property type="taxonomic scope" value="Bacteria"/>
</dbReference>
<dbReference type="SMART" id="SM00065">
    <property type="entry name" value="GAF"/>
    <property type="match status" value="1"/>
</dbReference>
<dbReference type="CDD" id="cd16922">
    <property type="entry name" value="HATPase_EvgS-ArcB-TorS-like"/>
    <property type="match status" value="1"/>
</dbReference>
<evidence type="ECO:0000259" key="16">
    <source>
        <dbReference type="PROSITE" id="PS50110"/>
    </source>
</evidence>
<dbReference type="InterPro" id="IPR001789">
    <property type="entry name" value="Sig_transdc_resp-reg_receiver"/>
</dbReference>
<dbReference type="InterPro" id="IPR029151">
    <property type="entry name" value="Sensor-like_sf"/>
</dbReference>
<evidence type="ECO:0000256" key="5">
    <source>
        <dbReference type="ARBA" id="ARBA00022553"/>
    </source>
</evidence>
<dbReference type="PRINTS" id="PR00344">
    <property type="entry name" value="BCTRLSENSOR"/>
</dbReference>
<dbReference type="InterPro" id="IPR003594">
    <property type="entry name" value="HATPase_dom"/>
</dbReference>
<dbReference type="eggNOG" id="COG2203">
    <property type="taxonomic scope" value="Bacteria"/>
</dbReference>
<dbReference type="SUPFAM" id="SSF103190">
    <property type="entry name" value="Sensory domain-like"/>
    <property type="match status" value="2"/>
</dbReference>
<keyword evidence="5 11" id="KW-0597">Phosphoprotein</keyword>
<feature type="domain" description="Response regulatory" evidence="16">
    <location>
        <begin position="977"/>
        <end position="1090"/>
    </location>
</feature>